<dbReference type="EMBL" id="CM008047">
    <property type="protein sequence ID" value="PAN13032.1"/>
    <property type="molecule type" value="Genomic_DNA"/>
</dbReference>
<protein>
    <submittedName>
        <fullName evidence="1">Uncharacterized protein</fullName>
    </submittedName>
</protein>
<dbReference type="Proteomes" id="UP000243499">
    <property type="component" value="Chromosome 2"/>
</dbReference>
<evidence type="ECO:0000313" key="1">
    <source>
        <dbReference type="EMBL" id="PAN13032.1"/>
    </source>
</evidence>
<sequence>MFTYLQTLLYSFHGRRRARSRMSHQVGASSSPLSRLLLSTIASALTPSAPSHSGNVGSLARAAIYYRVLRPAHRLHCNTTTWSRPWLCAMSEEDVIPLFDFFFQWG</sequence>
<proteinExistence type="predicted"/>
<accession>A0A2S3H0N5</accession>
<organism evidence="1">
    <name type="scientific">Panicum hallii</name>
    <dbReference type="NCBI Taxonomy" id="206008"/>
    <lineage>
        <taxon>Eukaryota</taxon>
        <taxon>Viridiplantae</taxon>
        <taxon>Streptophyta</taxon>
        <taxon>Embryophyta</taxon>
        <taxon>Tracheophyta</taxon>
        <taxon>Spermatophyta</taxon>
        <taxon>Magnoliopsida</taxon>
        <taxon>Liliopsida</taxon>
        <taxon>Poales</taxon>
        <taxon>Poaceae</taxon>
        <taxon>PACMAD clade</taxon>
        <taxon>Panicoideae</taxon>
        <taxon>Panicodae</taxon>
        <taxon>Paniceae</taxon>
        <taxon>Panicinae</taxon>
        <taxon>Panicum</taxon>
        <taxon>Panicum sect. Panicum</taxon>
    </lineage>
</organism>
<gene>
    <name evidence="1" type="ORF">PAHAL_2G309000</name>
</gene>
<dbReference type="AlphaFoldDB" id="A0A2S3H0N5"/>
<reference evidence="1" key="1">
    <citation type="submission" date="2018-04" db="EMBL/GenBank/DDBJ databases">
        <title>WGS assembly of Panicum hallii.</title>
        <authorList>
            <person name="Lovell J."/>
            <person name="Jenkins J."/>
            <person name="Lowry D."/>
            <person name="Mamidi S."/>
            <person name="Sreedasyam A."/>
            <person name="Weng X."/>
            <person name="Barry K."/>
            <person name="Bonette J."/>
            <person name="Campitelli B."/>
            <person name="Daum C."/>
            <person name="Gordon S."/>
            <person name="Gould B."/>
            <person name="Lipzen A."/>
            <person name="Macqueen A."/>
            <person name="Palacio-Mejia J."/>
            <person name="Plott C."/>
            <person name="Shakirov E."/>
            <person name="Shu S."/>
            <person name="Yoshinaga Y."/>
            <person name="Zane M."/>
            <person name="Rokhsar D."/>
            <person name="Grimwood J."/>
            <person name="Schmutz J."/>
            <person name="Juenger T."/>
        </authorList>
    </citation>
    <scope>NUCLEOTIDE SEQUENCE [LARGE SCALE GENOMIC DNA]</scope>
    <source>
        <strain evidence="1">FIL2</strain>
    </source>
</reference>
<name>A0A2S3H0N5_9POAL</name>
<dbReference type="Gramene" id="PAN13032">
    <property type="protein sequence ID" value="PAN13032"/>
    <property type="gene ID" value="PAHAL_2G309000"/>
</dbReference>